<comment type="similarity">
    <text evidence="3">Belongs to the RBR family. Ariadne subfamily.</text>
</comment>
<evidence type="ECO:0000256" key="7">
    <source>
        <dbReference type="ARBA" id="ARBA00022737"/>
    </source>
</evidence>
<dbReference type="Pfam" id="PF01485">
    <property type="entry name" value="IBR"/>
    <property type="match status" value="1"/>
</dbReference>
<gene>
    <name evidence="12" type="ORF">CAEBREN_01433</name>
</gene>
<keyword evidence="6" id="KW-0479">Metal-binding</keyword>
<organism evidence="13">
    <name type="scientific">Caenorhabditis brenneri</name>
    <name type="common">Nematode worm</name>
    <dbReference type="NCBI Taxonomy" id="135651"/>
    <lineage>
        <taxon>Eukaryota</taxon>
        <taxon>Metazoa</taxon>
        <taxon>Ecdysozoa</taxon>
        <taxon>Nematoda</taxon>
        <taxon>Chromadorea</taxon>
        <taxon>Rhabditida</taxon>
        <taxon>Rhabditina</taxon>
        <taxon>Rhabditomorpha</taxon>
        <taxon>Rhabditoidea</taxon>
        <taxon>Rhabditidae</taxon>
        <taxon>Peloderinae</taxon>
        <taxon>Caenorhabditis</taxon>
    </lineage>
</organism>
<comment type="pathway">
    <text evidence="2">Protein modification; protein ubiquitination.</text>
</comment>
<protein>
    <recommendedName>
        <fullName evidence="4">RBR-type E3 ubiquitin transferase</fullName>
        <ecNumber evidence="4">2.3.2.31</ecNumber>
    </recommendedName>
</protein>
<dbReference type="InterPro" id="IPR002867">
    <property type="entry name" value="IBR_dom"/>
</dbReference>
<evidence type="ECO:0000256" key="8">
    <source>
        <dbReference type="ARBA" id="ARBA00022771"/>
    </source>
</evidence>
<comment type="catalytic activity">
    <reaction evidence="1">
        <text>[E2 ubiquitin-conjugating enzyme]-S-ubiquitinyl-L-cysteine + [acceptor protein]-L-lysine = [E2 ubiquitin-conjugating enzyme]-L-cysteine + [acceptor protein]-N(6)-ubiquitinyl-L-lysine.</text>
        <dbReference type="EC" id="2.3.2.31"/>
    </reaction>
</comment>
<reference evidence="13" key="1">
    <citation type="submission" date="2011-07" db="EMBL/GenBank/DDBJ databases">
        <authorList>
            <consortium name="Caenorhabditis brenneri Sequencing and Analysis Consortium"/>
            <person name="Wilson R.K."/>
        </authorList>
    </citation>
    <scope>NUCLEOTIDE SEQUENCE [LARGE SCALE GENOMIC DNA]</scope>
    <source>
        <strain evidence="13">PB2801</strain>
    </source>
</reference>
<dbReference type="FunFam" id="1.20.120.1750:FF:000007">
    <property type="entry name" value="RBR-type E3 ubiquitin transferase"/>
    <property type="match status" value="1"/>
</dbReference>
<dbReference type="Gene3D" id="1.20.120.1750">
    <property type="match status" value="1"/>
</dbReference>
<dbReference type="CDD" id="cd20356">
    <property type="entry name" value="Rcat_RBR_HHARI-like"/>
    <property type="match status" value="1"/>
</dbReference>
<accession>G0N3U3</accession>
<evidence type="ECO:0000256" key="2">
    <source>
        <dbReference type="ARBA" id="ARBA00004906"/>
    </source>
</evidence>
<evidence type="ECO:0000259" key="11">
    <source>
        <dbReference type="PROSITE" id="PS51873"/>
    </source>
</evidence>
<dbReference type="OrthoDB" id="69641at2759"/>
<dbReference type="Pfam" id="PF21235">
    <property type="entry name" value="UBA_ARI1"/>
    <property type="match status" value="1"/>
</dbReference>
<dbReference type="InterPro" id="IPR045840">
    <property type="entry name" value="Ariadne"/>
</dbReference>
<name>G0N3U3_CAEBE</name>
<evidence type="ECO:0000256" key="4">
    <source>
        <dbReference type="ARBA" id="ARBA00012251"/>
    </source>
</evidence>
<keyword evidence="8" id="KW-0863">Zinc-finger</keyword>
<dbReference type="Pfam" id="PF19422">
    <property type="entry name" value="Ariadne"/>
    <property type="match status" value="1"/>
</dbReference>
<dbReference type="CDD" id="cd16773">
    <property type="entry name" value="RING-HC_RBR_TRIAD1"/>
    <property type="match status" value="1"/>
</dbReference>
<evidence type="ECO:0000256" key="3">
    <source>
        <dbReference type="ARBA" id="ARBA00005884"/>
    </source>
</evidence>
<dbReference type="InParanoid" id="G0N3U3"/>
<dbReference type="GO" id="GO:0061630">
    <property type="term" value="F:ubiquitin protein ligase activity"/>
    <property type="evidence" value="ECO:0007669"/>
    <property type="project" value="UniProtKB-EC"/>
</dbReference>
<dbReference type="HOGENOM" id="CLU_009823_4_2_1"/>
<dbReference type="CDD" id="cd20343">
    <property type="entry name" value="BRcat_RBR_HHARI-like"/>
    <property type="match status" value="1"/>
</dbReference>
<keyword evidence="9" id="KW-0833">Ubl conjugation pathway</keyword>
<dbReference type="GO" id="GO:0008270">
    <property type="term" value="F:zinc ion binding"/>
    <property type="evidence" value="ECO:0007669"/>
    <property type="project" value="UniProtKB-KW"/>
</dbReference>
<dbReference type="GO" id="GO:0016567">
    <property type="term" value="P:protein ubiquitination"/>
    <property type="evidence" value="ECO:0007669"/>
    <property type="project" value="InterPro"/>
</dbReference>
<dbReference type="SMART" id="SM00647">
    <property type="entry name" value="IBR"/>
    <property type="match status" value="2"/>
</dbReference>
<dbReference type="InterPro" id="IPR048962">
    <property type="entry name" value="ARIH1-like_UBL"/>
</dbReference>
<feature type="domain" description="RING-type" evidence="11">
    <location>
        <begin position="99"/>
        <end position="306"/>
    </location>
</feature>
<dbReference type="PANTHER" id="PTHR11685">
    <property type="entry name" value="RBR FAMILY RING FINGER AND IBR DOMAIN-CONTAINING"/>
    <property type="match status" value="1"/>
</dbReference>
<dbReference type="InterPro" id="IPR031127">
    <property type="entry name" value="E3_UB_ligase_RBR"/>
</dbReference>
<evidence type="ECO:0000256" key="10">
    <source>
        <dbReference type="ARBA" id="ARBA00022833"/>
    </source>
</evidence>
<dbReference type="eggNOG" id="KOG1815">
    <property type="taxonomic scope" value="Eukaryota"/>
</dbReference>
<keyword evidence="5" id="KW-0808">Transferase</keyword>
<dbReference type="InterPro" id="IPR013083">
    <property type="entry name" value="Znf_RING/FYVE/PHD"/>
</dbReference>
<keyword evidence="13" id="KW-1185">Reference proteome</keyword>
<dbReference type="SUPFAM" id="SSF57850">
    <property type="entry name" value="RING/U-box"/>
    <property type="match status" value="3"/>
</dbReference>
<dbReference type="FunFam" id="3.30.40.10:FF:000019">
    <property type="entry name" value="RBR-type E3 ubiquitin transferase"/>
    <property type="match status" value="1"/>
</dbReference>
<evidence type="ECO:0000256" key="5">
    <source>
        <dbReference type="ARBA" id="ARBA00022679"/>
    </source>
</evidence>
<sequence>MSSDEAENLYSDGSEAQEEIEVDDYKILDTASIESTMKKQIGEIEILLGVSEGVGRLLLQAHKWNKDSITDKFYDSPDRDTFLIESNIIPTDPQPFEEGEAECEICCETTELVGLDCNHRSCKECWKAYLTEKIKDGQSEIECMDSKCKLLLKDAKVIEYLSNDAKLIQSYRRLILDKYVQSNMFLCWCPGADCGRAVKSSYGDSQLITCQCGTKFCFKCSNEWHEPVSCHHMRLWVKKCGQNSETANWILKNTKDCPKCLAQIEKNGGCNYIRCTNPACGFQFCWICLKAWSVHAQAWYNCNSFDQAAEKTREKFRTNLDRYIFYYNRYNGHRDSLKLESKLIRKVEQQMQRMQARGMSFTEVQFLRTAVDTLRICRETMMFTYVFAYYLEKNNHSLIFESNQKDLEMATETLSGYLEQDLQTEDLSKLKQNVQDKCAYVERRRKQLMDHCAEGDEKGHWAFSE</sequence>
<evidence type="ECO:0000256" key="1">
    <source>
        <dbReference type="ARBA" id="ARBA00001798"/>
    </source>
</evidence>
<evidence type="ECO:0000256" key="9">
    <source>
        <dbReference type="ARBA" id="ARBA00022786"/>
    </source>
</evidence>
<dbReference type="STRING" id="135651.G0N3U3"/>
<dbReference type="InterPro" id="IPR054694">
    <property type="entry name" value="Parkin-like_IBR"/>
</dbReference>
<dbReference type="EMBL" id="GL379835">
    <property type="protein sequence ID" value="EGT51802.1"/>
    <property type="molecule type" value="Genomic_DNA"/>
</dbReference>
<evidence type="ECO:0000313" key="12">
    <source>
        <dbReference type="EMBL" id="EGT51802.1"/>
    </source>
</evidence>
<dbReference type="AlphaFoldDB" id="G0N3U3"/>
<dbReference type="Gene3D" id="3.30.40.10">
    <property type="entry name" value="Zinc/RING finger domain, C3HC4 (zinc finger)"/>
    <property type="match status" value="1"/>
</dbReference>
<keyword evidence="10" id="KW-0862">Zinc</keyword>
<dbReference type="Proteomes" id="UP000008068">
    <property type="component" value="Unassembled WGS sequence"/>
</dbReference>
<proteinExistence type="inferred from homology"/>
<dbReference type="Pfam" id="PF22605">
    <property type="entry name" value="IBR_2"/>
    <property type="match status" value="1"/>
</dbReference>
<dbReference type="PROSITE" id="PS51873">
    <property type="entry name" value="TRIAD"/>
    <property type="match status" value="1"/>
</dbReference>
<keyword evidence="7" id="KW-0677">Repeat</keyword>
<dbReference type="OMA" id="CYYSSDQ"/>
<evidence type="ECO:0000313" key="13">
    <source>
        <dbReference type="Proteomes" id="UP000008068"/>
    </source>
</evidence>
<dbReference type="EC" id="2.3.2.31" evidence="4"/>
<evidence type="ECO:0000256" key="6">
    <source>
        <dbReference type="ARBA" id="ARBA00022723"/>
    </source>
</evidence>
<dbReference type="InterPro" id="IPR044066">
    <property type="entry name" value="TRIAD_supradom"/>
</dbReference>